<dbReference type="InterPro" id="IPR011856">
    <property type="entry name" value="tRNA_endonuc-like_dom_sf"/>
</dbReference>
<evidence type="ECO:0000259" key="2">
    <source>
        <dbReference type="Pfam" id="PF04471"/>
    </source>
</evidence>
<dbReference type="GO" id="GO:0043590">
    <property type="term" value="C:bacterial nucleoid"/>
    <property type="evidence" value="ECO:0007669"/>
    <property type="project" value="TreeGrafter"/>
</dbReference>
<dbReference type="InterPro" id="IPR007560">
    <property type="entry name" value="Restrct_endonuc_IV_Mrr"/>
</dbReference>
<proteinExistence type="predicted"/>
<dbReference type="PANTHER" id="PTHR30015:SF7">
    <property type="entry name" value="TYPE IV METHYL-DIRECTED RESTRICTION ENZYME ECOKMRR"/>
    <property type="match status" value="1"/>
</dbReference>
<dbReference type="RefSeq" id="WP_012902106.1">
    <property type="nucleotide sequence ID" value="NC_013714.1"/>
</dbReference>
<gene>
    <name evidence="3" type="ordered locus">BDP_0997</name>
</gene>
<accession>D2QA04</accession>
<dbReference type="InterPro" id="IPR052906">
    <property type="entry name" value="Type_IV_Methyl-Rstrct_Enzyme"/>
</dbReference>
<dbReference type="Gene3D" id="3.40.1350.10">
    <property type="match status" value="1"/>
</dbReference>
<dbReference type="Proteomes" id="UP000008693">
    <property type="component" value="Chromosome"/>
</dbReference>
<name>D2QA04_BIFDB</name>
<keyword evidence="3" id="KW-0255">Endonuclease</keyword>
<dbReference type="HOGENOM" id="CLU_047680_0_0_11"/>
<dbReference type="REBASE" id="23239">
    <property type="entry name" value="BdeBdMrrP"/>
</dbReference>
<keyword evidence="4" id="KW-1185">Reference proteome</keyword>
<dbReference type="GO" id="GO:0003677">
    <property type="term" value="F:DNA binding"/>
    <property type="evidence" value="ECO:0007669"/>
    <property type="project" value="InterPro"/>
</dbReference>
<dbReference type="eggNOG" id="COG4127">
    <property type="taxonomic scope" value="Bacteria"/>
</dbReference>
<sequence>MSSWMIRAGRGGIYAADWLNRGLVGIGWDFGATDIASMSREQIRSGYAIKHPNDSKNKLAAAVGQIYCFAHDMEQGSTVVMYDPATRLYHIGIIAGPCKPATDIEEATFTRAVKWKQTAQRDALTTSSKNSLGGIQTIFSISDEVIADLKSASKSETSNQPDETEDDAADDDARAATYDNGIELIKDRVNQVGWEDMERLVAGLLKAMGYCARVTPKGPDGGRDVVASPDALGLESPRIVAEVKHRKGAMGAPAVRSFIGGLRAGDRGLYVSTGGFTKEARYEADRATIPIRLLDLDSFVRHYVEVYDKADEETRSILPLTRIWWPA</sequence>
<dbReference type="KEGG" id="bde:BDP_0997"/>
<evidence type="ECO:0000313" key="4">
    <source>
        <dbReference type="Proteomes" id="UP000008693"/>
    </source>
</evidence>
<dbReference type="EMBL" id="CP001750">
    <property type="protein sequence ID" value="ADB09640.1"/>
    <property type="molecule type" value="Genomic_DNA"/>
</dbReference>
<dbReference type="SUPFAM" id="SSF52980">
    <property type="entry name" value="Restriction endonuclease-like"/>
    <property type="match status" value="1"/>
</dbReference>
<reference evidence="3 4" key="1">
    <citation type="journal article" date="2009" name="PLoS Genet.">
        <title>The Bifidobacterium dentium Bd1 genome sequence reflects its genetic adaptation to the human oral cavity.</title>
        <authorList>
            <person name="Ventura M."/>
            <person name="Turroni F."/>
            <person name="Zomer A."/>
            <person name="Foroni E."/>
            <person name="Giubellini V."/>
            <person name="Bottacini F."/>
            <person name="Canchaya C."/>
            <person name="Claesson M.J."/>
            <person name="He F."/>
            <person name="Mantzourani M."/>
            <person name="Mulas L."/>
            <person name="Ferrarini A."/>
            <person name="Gao B."/>
            <person name="Delledonne M."/>
            <person name="Henrissat B."/>
            <person name="Coutinho P."/>
            <person name="Oggioni M."/>
            <person name="Gupta R.S."/>
            <person name="Zhang Z."/>
            <person name="Beighton D."/>
            <person name="Fitzgerald G.F."/>
            <person name="O'Toole P.W."/>
            <person name="van Sinderen D."/>
        </authorList>
    </citation>
    <scope>NUCLEOTIDE SEQUENCE [LARGE SCALE GENOMIC DNA]</scope>
    <source>
        <strain evidence="4">ATCC 27534 / DSM 20436 / JCM 1195 / Bd1</strain>
    </source>
</reference>
<evidence type="ECO:0000256" key="1">
    <source>
        <dbReference type="SAM" id="MobiDB-lite"/>
    </source>
</evidence>
<dbReference type="InterPro" id="IPR016984">
    <property type="entry name" value="UCP031853"/>
</dbReference>
<feature type="compositionally biased region" description="Polar residues" evidence="1">
    <location>
        <begin position="152"/>
        <end position="161"/>
    </location>
</feature>
<dbReference type="Pfam" id="PF04471">
    <property type="entry name" value="Mrr_cat"/>
    <property type="match status" value="1"/>
</dbReference>
<dbReference type="GeneID" id="31606203"/>
<feature type="domain" description="Restriction endonuclease type IV Mrr" evidence="2">
    <location>
        <begin position="190"/>
        <end position="301"/>
    </location>
</feature>
<dbReference type="GO" id="GO:0015666">
    <property type="term" value="F:restriction endodeoxyribonuclease activity"/>
    <property type="evidence" value="ECO:0007669"/>
    <property type="project" value="TreeGrafter"/>
</dbReference>
<keyword evidence="3" id="KW-0378">Hydrolase</keyword>
<dbReference type="PIRSF" id="PIRSF031853">
    <property type="entry name" value="UPC031853"/>
    <property type="match status" value="1"/>
</dbReference>
<evidence type="ECO:0000313" key="3">
    <source>
        <dbReference type="EMBL" id="ADB09640.1"/>
    </source>
</evidence>
<feature type="region of interest" description="Disordered" evidence="1">
    <location>
        <begin position="152"/>
        <end position="171"/>
    </location>
</feature>
<dbReference type="GO" id="GO:0009307">
    <property type="term" value="P:DNA restriction-modification system"/>
    <property type="evidence" value="ECO:0007669"/>
    <property type="project" value="InterPro"/>
</dbReference>
<protein>
    <submittedName>
        <fullName evidence="3">Restriction endonuclease</fullName>
    </submittedName>
</protein>
<dbReference type="PANTHER" id="PTHR30015">
    <property type="entry name" value="MRR RESTRICTION SYSTEM PROTEIN"/>
    <property type="match status" value="1"/>
</dbReference>
<keyword evidence="3" id="KW-0540">Nuclease</keyword>
<dbReference type="InterPro" id="IPR011335">
    <property type="entry name" value="Restrct_endonuc-II-like"/>
</dbReference>
<organism evidence="3 4">
    <name type="scientific">Bifidobacterium dentium (strain ATCC 27534 / DSM 20436 / JCM 1195 / Bd1)</name>
    <dbReference type="NCBI Taxonomy" id="401473"/>
    <lineage>
        <taxon>Bacteria</taxon>
        <taxon>Bacillati</taxon>
        <taxon>Actinomycetota</taxon>
        <taxon>Actinomycetes</taxon>
        <taxon>Bifidobacteriales</taxon>
        <taxon>Bifidobacteriaceae</taxon>
        <taxon>Bifidobacterium</taxon>
    </lineage>
</organism>
<dbReference type="AlphaFoldDB" id="D2QA04"/>
<dbReference type="STRING" id="401473.BDP_0997"/>